<proteinExistence type="predicted"/>
<gene>
    <name evidence="1" type="ORF">AGLY_009296</name>
</gene>
<dbReference type="AlphaFoldDB" id="A0A6G0THZ9"/>
<accession>A0A6G0THZ9</accession>
<name>A0A6G0THZ9_APHGL</name>
<keyword evidence="2" id="KW-1185">Reference proteome</keyword>
<sequence length="174" mass="20538">MNNLIYTAHISKKYPMKKKNNIPASIKIENDSSEPVEDLFVDLYDSKYWHGYMLCSWTSLKFRYILNCVDDLKMDGNRRVFIIDNQLKRCTRNIDWSDGLFKILTTGLAIKFTSPVKDRKESNYIFGNIGSRKIGHNNLNDEKKNCNFNTYRKKKLNDIQHFVKKVCYKGQTNF</sequence>
<dbReference type="EMBL" id="VYZN01000036">
    <property type="protein sequence ID" value="KAE9533255.1"/>
    <property type="molecule type" value="Genomic_DNA"/>
</dbReference>
<dbReference type="Proteomes" id="UP000475862">
    <property type="component" value="Unassembled WGS sequence"/>
</dbReference>
<comment type="caution">
    <text evidence="1">The sequence shown here is derived from an EMBL/GenBank/DDBJ whole genome shotgun (WGS) entry which is preliminary data.</text>
</comment>
<evidence type="ECO:0000313" key="1">
    <source>
        <dbReference type="EMBL" id="KAE9533255.1"/>
    </source>
</evidence>
<organism evidence="1 2">
    <name type="scientific">Aphis glycines</name>
    <name type="common">Soybean aphid</name>
    <dbReference type="NCBI Taxonomy" id="307491"/>
    <lineage>
        <taxon>Eukaryota</taxon>
        <taxon>Metazoa</taxon>
        <taxon>Ecdysozoa</taxon>
        <taxon>Arthropoda</taxon>
        <taxon>Hexapoda</taxon>
        <taxon>Insecta</taxon>
        <taxon>Pterygota</taxon>
        <taxon>Neoptera</taxon>
        <taxon>Paraneoptera</taxon>
        <taxon>Hemiptera</taxon>
        <taxon>Sternorrhyncha</taxon>
        <taxon>Aphidomorpha</taxon>
        <taxon>Aphidoidea</taxon>
        <taxon>Aphididae</taxon>
        <taxon>Aphidini</taxon>
        <taxon>Aphis</taxon>
        <taxon>Aphis</taxon>
    </lineage>
</organism>
<evidence type="ECO:0000313" key="2">
    <source>
        <dbReference type="Proteomes" id="UP000475862"/>
    </source>
</evidence>
<protein>
    <submittedName>
        <fullName evidence="1">Uncharacterized protein</fullName>
    </submittedName>
</protein>
<reference evidence="1 2" key="1">
    <citation type="submission" date="2019-08" db="EMBL/GenBank/DDBJ databases">
        <title>The genome of the soybean aphid Biotype 1, its phylome, world population structure and adaptation to the North American continent.</title>
        <authorList>
            <person name="Giordano R."/>
            <person name="Donthu R.K."/>
            <person name="Hernandez A.G."/>
            <person name="Wright C.L."/>
            <person name="Zimin A.V."/>
        </authorList>
    </citation>
    <scope>NUCLEOTIDE SEQUENCE [LARGE SCALE GENOMIC DNA]</scope>
    <source>
        <tissue evidence="1">Whole aphids</tissue>
    </source>
</reference>